<dbReference type="NCBIfam" id="TIGR04056">
    <property type="entry name" value="OMP_RagA_SusC"/>
    <property type="match status" value="1"/>
</dbReference>
<dbReference type="SUPFAM" id="SSF56935">
    <property type="entry name" value="Porins"/>
    <property type="match status" value="1"/>
</dbReference>
<evidence type="ECO:0000313" key="13">
    <source>
        <dbReference type="EMBL" id="SKC50305.1"/>
    </source>
</evidence>
<evidence type="ECO:0000259" key="11">
    <source>
        <dbReference type="Pfam" id="PF00593"/>
    </source>
</evidence>
<dbReference type="NCBIfam" id="TIGR04057">
    <property type="entry name" value="SusC_RagA_signa"/>
    <property type="match status" value="1"/>
</dbReference>
<keyword evidence="4 8" id="KW-0812">Transmembrane</keyword>
<dbReference type="InterPro" id="IPR036942">
    <property type="entry name" value="Beta-barrel_TonB_sf"/>
</dbReference>
<dbReference type="Pfam" id="PF00593">
    <property type="entry name" value="TonB_dep_Rec_b-barrel"/>
    <property type="match status" value="1"/>
</dbReference>
<dbReference type="Proteomes" id="UP000190961">
    <property type="component" value="Unassembled WGS sequence"/>
</dbReference>
<evidence type="ECO:0000256" key="2">
    <source>
        <dbReference type="ARBA" id="ARBA00022448"/>
    </source>
</evidence>
<dbReference type="Gene3D" id="2.60.40.1120">
    <property type="entry name" value="Carboxypeptidase-like, regulatory domain"/>
    <property type="match status" value="1"/>
</dbReference>
<keyword evidence="14" id="KW-1185">Reference proteome</keyword>
<evidence type="ECO:0000256" key="5">
    <source>
        <dbReference type="ARBA" id="ARBA00023077"/>
    </source>
</evidence>
<keyword evidence="5 9" id="KW-0798">TonB box</keyword>
<name>A0A1T5JFW9_9BACT</name>
<feature type="domain" description="TonB-dependent receptor plug" evidence="12">
    <location>
        <begin position="117"/>
        <end position="246"/>
    </location>
</feature>
<sequence>MRKILLACFCCLLHITVAWAQERTVTGKVTAQEDGSPLPGVNVVVKGTATGTVTDANGGYTLSVPAAGGTLIFSFIGLISQEVEIGQRTTIDVPMAQDITQLGEVVVTAVGIEREKKALGYSVETVSGNKVQQVSEPDPLRALTGKVPGVNIISSSGAPGSSTRITIRGNSSMLNNNQPLFVVDGIPYNNDYVTTEGTNLNTGGLTSGGAFSSRISDLDPNDIKSMSILKGATAAALYGARAANGVIVITTKSGSASASKKGLEVTYSGTYGIEKIANLPNYQNTYGTGSNFSYAQANGSWGAPFIGARPYASLDSIQHWYSGRNGMSNFDGKKVPYRAYPNNVKDFFETGRIAENSISISGGNEKSAVSVTLSQLQQKGFVPETEFLRHNFSLGGKTTLANGLIVGANLAYTRSLQNGVLSGAPSATSGDPSAFGRTLYFGRNWDVQGQPYENPVDNGSEFMVGRDQVNNPYWSVKNSGIRGKVDRFVASFNASYDIKDWLNVSYRIGMNAFSQRQMEFQRPNGAGSPLGTITELNVTTDEINSDLIATATKDIGENINIRALVGWNVNQRTSQSQSVNGVGYVVFNIDDIDNTNDVTPNGGSYSRRRLYGFYGDVSVGYKDWAFLTLTGRNDWSSTLPIQNRSFFYPAANASIILNEALGLESNFINSIKIRGGWANVGNDTSPYLLSTVYVVNDYDNVTGNAAGRPFTPASGATIPTAGQSAVLSDPNLKPERTREIETGFDLRFWNDRAGINFTYYDKQSSDQIAQISLPEETGFQAQLTNFGTVSNKGIELGLEVTPVRLSNGLSWTIFGSFTKNKNTIKELRNGVSEIQFGSGFTGSVISVHRPGEQYGQLLGTVDVRDDEGNLLIDPSNGQFIRKLDPELIGNPNPDFILGITNTISFRGLTISALWDLREGGDLFSTTANSVLGRGVLAYQADREGNAVLKGVYGDPETFQPYLDDAGNKIPNQTMIEVNSLFFGETFAVNAADEWSVFDATTYRLREASITYAFPKSLLQRTPFGAVSLGVTGRNLWNYSPHMPKDLNYDPETNQFGARNVQGIEYSTTPSARRFAVTLRATF</sequence>
<dbReference type="AlphaFoldDB" id="A0A1T5JFW9"/>
<dbReference type="SUPFAM" id="SSF49464">
    <property type="entry name" value="Carboxypeptidase regulatory domain-like"/>
    <property type="match status" value="1"/>
</dbReference>
<dbReference type="Pfam" id="PF13715">
    <property type="entry name" value="CarbopepD_reg_2"/>
    <property type="match status" value="1"/>
</dbReference>
<evidence type="ECO:0000256" key="7">
    <source>
        <dbReference type="ARBA" id="ARBA00023237"/>
    </source>
</evidence>
<evidence type="ECO:0000313" key="14">
    <source>
        <dbReference type="Proteomes" id="UP000190961"/>
    </source>
</evidence>
<dbReference type="InterPro" id="IPR023996">
    <property type="entry name" value="TonB-dep_OMP_SusC/RagA"/>
</dbReference>
<evidence type="ECO:0000256" key="3">
    <source>
        <dbReference type="ARBA" id="ARBA00022452"/>
    </source>
</evidence>
<dbReference type="OrthoDB" id="9768177at2"/>
<feature type="domain" description="TonB-dependent receptor-like beta-barrel" evidence="11">
    <location>
        <begin position="441"/>
        <end position="822"/>
    </location>
</feature>
<reference evidence="13 14" key="1">
    <citation type="submission" date="2017-02" db="EMBL/GenBank/DDBJ databases">
        <authorList>
            <person name="Peterson S.W."/>
        </authorList>
    </citation>
    <scope>NUCLEOTIDE SEQUENCE [LARGE SCALE GENOMIC DNA]</scope>
    <source>
        <strain evidence="13 14">DSM 25262</strain>
    </source>
</reference>
<dbReference type="EMBL" id="FUZU01000001">
    <property type="protein sequence ID" value="SKC50305.1"/>
    <property type="molecule type" value="Genomic_DNA"/>
</dbReference>
<dbReference type="InterPro" id="IPR000531">
    <property type="entry name" value="Beta-barrel_TonB"/>
</dbReference>
<dbReference type="GO" id="GO:0009279">
    <property type="term" value="C:cell outer membrane"/>
    <property type="evidence" value="ECO:0007669"/>
    <property type="project" value="UniProtKB-SubCell"/>
</dbReference>
<proteinExistence type="inferred from homology"/>
<protein>
    <submittedName>
        <fullName evidence="13">TonB-linked outer membrane protein, SusC/RagA family</fullName>
    </submittedName>
</protein>
<dbReference type="InterPro" id="IPR012910">
    <property type="entry name" value="Plug_dom"/>
</dbReference>
<organism evidence="13 14">
    <name type="scientific">Ohtaekwangia koreensis</name>
    <dbReference type="NCBI Taxonomy" id="688867"/>
    <lineage>
        <taxon>Bacteria</taxon>
        <taxon>Pseudomonadati</taxon>
        <taxon>Bacteroidota</taxon>
        <taxon>Cytophagia</taxon>
        <taxon>Cytophagales</taxon>
        <taxon>Fulvivirgaceae</taxon>
        <taxon>Ohtaekwangia</taxon>
    </lineage>
</organism>
<dbReference type="InterPro" id="IPR037066">
    <property type="entry name" value="Plug_dom_sf"/>
</dbReference>
<dbReference type="InterPro" id="IPR023997">
    <property type="entry name" value="TonB-dep_OMP_SusC/RagA_CS"/>
</dbReference>
<keyword evidence="6 8" id="KW-0472">Membrane</keyword>
<keyword evidence="10" id="KW-0732">Signal</keyword>
<evidence type="ECO:0000259" key="12">
    <source>
        <dbReference type="Pfam" id="PF07715"/>
    </source>
</evidence>
<dbReference type="Pfam" id="PF07715">
    <property type="entry name" value="Plug"/>
    <property type="match status" value="1"/>
</dbReference>
<feature type="signal peptide" evidence="10">
    <location>
        <begin position="1"/>
        <end position="20"/>
    </location>
</feature>
<dbReference type="InterPro" id="IPR008969">
    <property type="entry name" value="CarboxyPept-like_regulatory"/>
</dbReference>
<dbReference type="InterPro" id="IPR039426">
    <property type="entry name" value="TonB-dep_rcpt-like"/>
</dbReference>
<evidence type="ECO:0000256" key="9">
    <source>
        <dbReference type="RuleBase" id="RU003357"/>
    </source>
</evidence>
<keyword evidence="7 8" id="KW-0998">Cell outer membrane</keyword>
<evidence type="ECO:0000256" key="4">
    <source>
        <dbReference type="ARBA" id="ARBA00022692"/>
    </source>
</evidence>
<comment type="similarity">
    <text evidence="8 9">Belongs to the TonB-dependent receptor family.</text>
</comment>
<dbReference type="STRING" id="688867.SAMN05660236_1063"/>
<dbReference type="RefSeq" id="WP_079685631.1">
    <property type="nucleotide sequence ID" value="NZ_FUZU01000001.1"/>
</dbReference>
<comment type="subcellular location">
    <subcellularLocation>
        <location evidence="1 8">Cell outer membrane</location>
        <topology evidence="1 8">Multi-pass membrane protein</topology>
    </subcellularLocation>
</comment>
<accession>A0A1T5JFW9</accession>
<evidence type="ECO:0000256" key="8">
    <source>
        <dbReference type="PROSITE-ProRule" id="PRU01360"/>
    </source>
</evidence>
<evidence type="ECO:0000256" key="10">
    <source>
        <dbReference type="SAM" id="SignalP"/>
    </source>
</evidence>
<keyword evidence="3 8" id="KW-1134">Transmembrane beta strand</keyword>
<feature type="chain" id="PRO_5012956422" evidence="10">
    <location>
        <begin position="21"/>
        <end position="1082"/>
    </location>
</feature>
<keyword evidence="2 8" id="KW-0813">Transport</keyword>
<dbReference type="Gene3D" id="2.40.170.20">
    <property type="entry name" value="TonB-dependent receptor, beta-barrel domain"/>
    <property type="match status" value="1"/>
</dbReference>
<evidence type="ECO:0000256" key="1">
    <source>
        <dbReference type="ARBA" id="ARBA00004571"/>
    </source>
</evidence>
<dbReference type="PROSITE" id="PS52016">
    <property type="entry name" value="TONB_DEPENDENT_REC_3"/>
    <property type="match status" value="1"/>
</dbReference>
<dbReference type="Gene3D" id="2.170.130.10">
    <property type="entry name" value="TonB-dependent receptor, plug domain"/>
    <property type="match status" value="1"/>
</dbReference>
<evidence type="ECO:0000256" key="6">
    <source>
        <dbReference type="ARBA" id="ARBA00023136"/>
    </source>
</evidence>
<gene>
    <name evidence="13" type="ORF">SAMN05660236_1063</name>
</gene>